<reference evidence="1 2" key="1">
    <citation type="submission" date="2024-05" db="EMBL/GenBank/DDBJ databases">
        <authorList>
            <person name="Wallberg A."/>
        </authorList>
    </citation>
    <scope>NUCLEOTIDE SEQUENCE [LARGE SCALE GENOMIC DNA]</scope>
</reference>
<gene>
    <name evidence="1" type="ORF">MNOR_LOCUS14302</name>
</gene>
<accession>A0AAV2QM13</accession>
<dbReference type="EMBL" id="CAXKWB010008509">
    <property type="protein sequence ID" value="CAL4091298.1"/>
    <property type="molecule type" value="Genomic_DNA"/>
</dbReference>
<feature type="non-terminal residue" evidence="1">
    <location>
        <position position="174"/>
    </location>
</feature>
<organism evidence="1 2">
    <name type="scientific">Meganyctiphanes norvegica</name>
    <name type="common">Northern krill</name>
    <name type="synonym">Thysanopoda norvegica</name>
    <dbReference type="NCBI Taxonomy" id="48144"/>
    <lineage>
        <taxon>Eukaryota</taxon>
        <taxon>Metazoa</taxon>
        <taxon>Ecdysozoa</taxon>
        <taxon>Arthropoda</taxon>
        <taxon>Crustacea</taxon>
        <taxon>Multicrustacea</taxon>
        <taxon>Malacostraca</taxon>
        <taxon>Eumalacostraca</taxon>
        <taxon>Eucarida</taxon>
        <taxon>Euphausiacea</taxon>
        <taxon>Euphausiidae</taxon>
        <taxon>Meganyctiphanes</taxon>
    </lineage>
</organism>
<dbReference type="PANTHER" id="PTHR46396">
    <property type="entry name" value="PROTEIN O-LINKED-MANNOSE BETA-1,2-N-ACETYLGLUCOSAMINYLTRANSFERASE 1"/>
    <property type="match status" value="1"/>
</dbReference>
<dbReference type="PANTHER" id="PTHR46396:SF1">
    <property type="entry name" value="PROTEIN O-LINKED-MANNOSE BETA-1,2-N-ACETYLGLUCOSAMINYLTRANSFERASE 1"/>
    <property type="match status" value="1"/>
</dbReference>
<sequence>MAAKSKNVHFSELSHYLNYFKVKFISQGLFFGEITILLTLNKLGPDTYDADLTDKIRSARHLDGGAVNPCDDNLVSKNKSETYILWLKMNDIGDDYTWKGIMHCLSLWDLDIRCSHKLVWQIKLFGTPLLLIAWPASPFAYLKPSDVGIIRASNGTTEKEPPVHILKGGPMDIN</sequence>
<evidence type="ECO:0000313" key="2">
    <source>
        <dbReference type="Proteomes" id="UP001497623"/>
    </source>
</evidence>
<name>A0AAV2QM13_MEGNR</name>
<proteinExistence type="predicted"/>
<dbReference type="GO" id="GO:0000139">
    <property type="term" value="C:Golgi membrane"/>
    <property type="evidence" value="ECO:0007669"/>
    <property type="project" value="TreeGrafter"/>
</dbReference>
<evidence type="ECO:0000313" key="1">
    <source>
        <dbReference type="EMBL" id="CAL4091298.1"/>
    </source>
</evidence>
<dbReference type="AlphaFoldDB" id="A0AAV2QM13"/>
<comment type="caution">
    <text evidence="1">The sequence shown here is derived from an EMBL/GenBank/DDBJ whole genome shotgun (WGS) entry which is preliminary data.</text>
</comment>
<dbReference type="GO" id="GO:0016266">
    <property type="term" value="P:protein O-linked glycosylation via N-acetyl-galactosamine"/>
    <property type="evidence" value="ECO:0007669"/>
    <property type="project" value="TreeGrafter"/>
</dbReference>
<dbReference type="GO" id="GO:0047223">
    <property type="term" value="F:beta-1,3-galactosyl-O-glycosyl-glycoprotein beta-1,3-N-acetylglucosaminyltransferase activity"/>
    <property type="evidence" value="ECO:0007669"/>
    <property type="project" value="TreeGrafter"/>
</dbReference>
<dbReference type="Proteomes" id="UP001497623">
    <property type="component" value="Unassembled WGS sequence"/>
</dbReference>
<keyword evidence="2" id="KW-1185">Reference proteome</keyword>
<dbReference type="InterPro" id="IPR052463">
    <property type="entry name" value="O-linked_mannose_GnT"/>
</dbReference>
<protein>
    <submittedName>
        <fullName evidence="1">Uncharacterized protein</fullName>
    </submittedName>
</protein>